<sequence>MSWPYPSDLYKATLVSPDNTHWSVRTPTCPVHLLSSSARSSLSPSLLLVLTSLNTGLVCSTLGVLLHNCC</sequence>
<feature type="transmembrane region" description="Helical" evidence="1">
    <location>
        <begin position="46"/>
        <end position="66"/>
    </location>
</feature>
<keyword evidence="3" id="KW-1185">Reference proteome</keyword>
<name>A0A564YCZ9_HYMDI</name>
<gene>
    <name evidence="2" type="ORF">WMSIL1_LOCUS5214</name>
</gene>
<evidence type="ECO:0000256" key="1">
    <source>
        <dbReference type="SAM" id="Phobius"/>
    </source>
</evidence>
<proteinExistence type="predicted"/>
<protein>
    <submittedName>
        <fullName evidence="2">Uncharacterized protein</fullName>
    </submittedName>
</protein>
<organism evidence="2 3">
    <name type="scientific">Hymenolepis diminuta</name>
    <name type="common">Rat tapeworm</name>
    <dbReference type="NCBI Taxonomy" id="6216"/>
    <lineage>
        <taxon>Eukaryota</taxon>
        <taxon>Metazoa</taxon>
        <taxon>Spiralia</taxon>
        <taxon>Lophotrochozoa</taxon>
        <taxon>Platyhelminthes</taxon>
        <taxon>Cestoda</taxon>
        <taxon>Eucestoda</taxon>
        <taxon>Cyclophyllidea</taxon>
        <taxon>Hymenolepididae</taxon>
        <taxon>Hymenolepis</taxon>
    </lineage>
</organism>
<evidence type="ECO:0000313" key="3">
    <source>
        <dbReference type="Proteomes" id="UP000321570"/>
    </source>
</evidence>
<dbReference type="AlphaFoldDB" id="A0A564YCZ9"/>
<dbReference type="EMBL" id="CABIJS010000161">
    <property type="protein sequence ID" value="VUZ45152.1"/>
    <property type="molecule type" value="Genomic_DNA"/>
</dbReference>
<keyword evidence="1" id="KW-1133">Transmembrane helix</keyword>
<evidence type="ECO:0000313" key="2">
    <source>
        <dbReference type="EMBL" id="VUZ45152.1"/>
    </source>
</evidence>
<keyword evidence="1" id="KW-0812">Transmembrane</keyword>
<dbReference type="Proteomes" id="UP000321570">
    <property type="component" value="Unassembled WGS sequence"/>
</dbReference>
<accession>A0A564YCZ9</accession>
<keyword evidence="1" id="KW-0472">Membrane</keyword>
<reference evidence="2 3" key="1">
    <citation type="submission" date="2019-07" db="EMBL/GenBank/DDBJ databases">
        <authorList>
            <person name="Jastrzebski P J."/>
            <person name="Paukszto L."/>
            <person name="Jastrzebski P J."/>
        </authorList>
    </citation>
    <scope>NUCLEOTIDE SEQUENCE [LARGE SCALE GENOMIC DNA]</scope>
    <source>
        <strain evidence="2 3">WMS-il1</strain>
    </source>
</reference>